<dbReference type="InterPro" id="IPR036038">
    <property type="entry name" value="Aminotransferase-like"/>
</dbReference>
<dbReference type="Gene3D" id="3.20.10.10">
    <property type="entry name" value="D-amino Acid Aminotransferase, subunit A, domain 2"/>
    <property type="match status" value="1"/>
</dbReference>
<evidence type="ECO:0000256" key="12">
    <source>
        <dbReference type="ARBA" id="ARBA00048798"/>
    </source>
</evidence>
<comment type="similarity">
    <text evidence="5 15">Belongs to the class-IV pyridoxal-phosphate-dependent aminotransferase family.</text>
</comment>
<evidence type="ECO:0000256" key="11">
    <source>
        <dbReference type="ARBA" id="ARBA00048212"/>
    </source>
</evidence>
<protein>
    <recommendedName>
        <fullName evidence="17">Branched-chain-amino-acid aminotransferase</fullName>
        <ecNumber evidence="17">2.6.1.42</ecNumber>
    </recommendedName>
</protein>
<name>A0A511JDA5_9CELL</name>
<comment type="pathway">
    <text evidence="2">Amino-acid biosynthesis; L-isoleucine biosynthesis; L-isoleucine from 2-oxobutanoate: step 4/4.</text>
</comment>
<comment type="catalytic activity">
    <reaction evidence="11 17">
        <text>L-valine + 2-oxoglutarate = 3-methyl-2-oxobutanoate + L-glutamate</text>
        <dbReference type="Rhea" id="RHEA:24813"/>
        <dbReference type="ChEBI" id="CHEBI:11851"/>
        <dbReference type="ChEBI" id="CHEBI:16810"/>
        <dbReference type="ChEBI" id="CHEBI:29985"/>
        <dbReference type="ChEBI" id="CHEBI:57762"/>
        <dbReference type="EC" id="2.6.1.42"/>
    </reaction>
</comment>
<keyword evidence="8 17" id="KW-0808">Transferase</keyword>
<comment type="pathway">
    <text evidence="4">Amino-acid biosynthesis; L-leucine biosynthesis; L-leucine from 3-methyl-2-oxobutanoate: step 4/4.</text>
</comment>
<dbReference type="InterPro" id="IPR033939">
    <property type="entry name" value="BCAT_family"/>
</dbReference>
<keyword evidence="6 17" id="KW-0032">Aminotransferase</keyword>
<organism evidence="19 20">
    <name type="scientific">Cellulomonas composti</name>
    <dbReference type="NCBI Taxonomy" id="266130"/>
    <lineage>
        <taxon>Bacteria</taxon>
        <taxon>Bacillati</taxon>
        <taxon>Actinomycetota</taxon>
        <taxon>Actinomycetes</taxon>
        <taxon>Micrococcales</taxon>
        <taxon>Cellulomonadaceae</taxon>
        <taxon>Cellulomonas</taxon>
    </lineage>
</organism>
<dbReference type="GO" id="GO:0009099">
    <property type="term" value="P:L-valine biosynthetic process"/>
    <property type="evidence" value="ECO:0007669"/>
    <property type="project" value="UniProtKB-UniPathway"/>
</dbReference>
<evidence type="ECO:0000256" key="18">
    <source>
        <dbReference type="SAM" id="MobiDB-lite"/>
    </source>
</evidence>
<keyword evidence="9 16" id="KW-0663">Pyridoxal phosphate</keyword>
<feature type="modified residue" description="N6-(pyridoxal phosphate)lysine" evidence="14">
    <location>
        <position position="214"/>
    </location>
</feature>
<dbReference type="UniPathway" id="UPA00049">
    <property type="reaction ID" value="UER00062"/>
</dbReference>
<dbReference type="Pfam" id="PF01063">
    <property type="entry name" value="Aminotran_4"/>
    <property type="match status" value="1"/>
</dbReference>
<dbReference type="GO" id="GO:0052656">
    <property type="term" value="F:L-isoleucine-2-oxoglutarate transaminase activity"/>
    <property type="evidence" value="ECO:0007669"/>
    <property type="project" value="RHEA"/>
</dbReference>
<dbReference type="Gene3D" id="3.30.470.10">
    <property type="match status" value="1"/>
</dbReference>
<dbReference type="GO" id="GO:0052655">
    <property type="term" value="F:L-valine-2-oxoglutarate transaminase activity"/>
    <property type="evidence" value="ECO:0007669"/>
    <property type="project" value="RHEA"/>
</dbReference>
<dbReference type="UniPathway" id="UPA00047">
    <property type="reaction ID" value="UER00058"/>
</dbReference>
<evidence type="ECO:0000256" key="4">
    <source>
        <dbReference type="ARBA" id="ARBA00005072"/>
    </source>
</evidence>
<dbReference type="InterPro" id="IPR043131">
    <property type="entry name" value="BCAT-like_N"/>
</dbReference>
<dbReference type="PANTHER" id="PTHR11825:SF44">
    <property type="entry name" value="BRANCHED-CHAIN-AMINO-ACID AMINOTRANSFERASE"/>
    <property type="match status" value="1"/>
</dbReference>
<proteinExistence type="inferred from homology"/>
<dbReference type="SUPFAM" id="SSF56752">
    <property type="entry name" value="D-aminoacid aminotransferase-like PLP-dependent enzymes"/>
    <property type="match status" value="1"/>
</dbReference>
<evidence type="ECO:0000256" key="3">
    <source>
        <dbReference type="ARBA" id="ARBA00004931"/>
    </source>
</evidence>
<evidence type="ECO:0000256" key="5">
    <source>
        <dbReference type="ARBA" id="ARBA00009320"/>
    </source>
</evidence>
<evidence type="ECO:0000256" key="16">
    <source>
        <dbReference type="RuleBase" id="RU004516"/>
    </source>
</evidence>
<dbReference type="InterPro" id="IPR018300">
    <property type="entry name" value="Aminotrans_IV_CS"/>
</dbReference>
<sequence length="377" mass="40105">MTTTTHATSEHPTDWSALVRTEPHPSPASDEKRTQALRAPAFGTCFTDHMVLVDWTRDAGWTDPRLVPLGPLPLHPAAAVLHYGQEVFEGLKVYRHPDGRLVAFRPDRNAVRLRRSARRLALPEVPEGLFHAAVDALVAADHAWVPSGPGDSLYLRPFVVASEAFLGVRAADAALFGVIASPAGAYFHAGVDGISLWLSTTYSRAGRGGTGAAKCGGNYAASLVAQQEAAEHGCAQVLFTDAETGRWVEEAGSMNLFAVLADGTLVTPPTTGTILEGVTRDSVLRLAADLGYATQERPFGVDEWTRLAASGELTEVFATGTAAVITPVVRLVSADAVVETPTVGFGPVARRLHAELTGMQFGTVPDRFGWLREVGAH</sequence>
<comment type="catalytic activity">
    <reaction evidence="12 17">
        <text>L-isoleucine + 2-oxoglutarate = (S)-3-methyl-2-oxopentanoate + L-glutamate</text>
        <dbReference type="Rhea" id="RHEA:24801"/>
        <dbReference type="ChEBI" id="CHEBI:16810"/>
        <dbReference type="ChEBI" id="CHEBI:29985"/>
        <dbReference type="ChEBI" id="CHEBI:35146"/>
        <dbReference type="ChEBI" id="CHEBI:58045"/>
        <dbReference type="EC" id="2.6.1.42"/>
    </reaction>
</comment>
<dbReference type="EC" id="2.6.1.42" evidence="17"/>
<keyword evidence="7 17" id="KW-0028">Amino-acid biosynthesis</keyword>
<comment type="pathway">
    <text evidence="3">Amino-acid biosynthesis; L-valine biosynthesis; L-valine from pyruvate: step 4/4.</text>
</comment>
<evidence type="ECO:0000256" key="14">
    <source>
        <dbReference type="PIRSR" id="PIRSR006468-1"/>
    </source>
</evidence>
<dbReference type="NCBIfam" id="NF009897">
    <property type="entry name" value="PRK13357.1"/>
    <property type="match status" value="1"/>
</dbReference>
<dbReference type="PROSITE" id="PS00770">
    <property type="entry name" value="AA_TRANSFER_CLASS_4"/>
    <property type="match status" value="1"/>
</dbReference>
<keyword evidence="20" id="KW-1185">Reference proteome</keyword>
<comment type="catalytic activity">
    <reaction evidence="13 17">
        <text>L-leucine + 2-oxoglutarate = 4-methyl-2-oxopentanoate + L-glutamate</text>
        <dbReference type="Rhea" id="RHEA:18321"/>
        <dbReference type="ChEBI" id="CHEBI:16810"/>
        <dbReference type="ChEBI" id="CHEBI:17865"/>
        <dbReference type="ChEBI" id="CHEBI:29985"/>
        <dbReference type="ChEBI" id="CHEBI:57427"/>
        <dbReference type="EC" id="2.6.1.42"/>
    </reaction>
</comment>
<evidence type="ECO:0000256" key="17">
    <source>
        <dbReference type="RuleBase" id="RU004517"/>
    </source>
</evidence>
<dbReference type="EMBL" id="BJWG01000013">
    <property type="protein sequence ID" value="GEL95987.1"/>
    <property type="molecule type" value="Genomic_DNA"/>
</dbReference>
<dbReference type="PANTHER" id="PTHR11825">
    <property type="entry name" value="SUBGROUP IIII AMINOTRANSFERASE"/>
    <property type="match status" value="1"/>
</dbReference>
<evidence type="ECO:0000256" key="15">
    <source>
        <dbReference type="RuleBase" id="RU004106"/>
    </source>
</evidence>
<evidence type="ECO:0000313" key="20">
    <source>
        <dbReference type="Proteomes" id="UP000321720"/>
    </source>
</evidence>
<evidence type="ECO:0000256" key="13">
    <source>
        <dbReference type="ARBA" id="ARBA00049229"/>
    </source>
</evidence>
<dbReference type="NCBIfam" id="TIGR01123">
    <property type="entry name" value="ilvE_II"/>
    <property type="match status" value="1"/>
</dbReference>
<evidence type="ECO:0000256" key="10">
    <source>
        <dbReference type="ARBA" id="ARBA00023304"/>
    </source>
</evidence>
<keyword evidence="10 17" id="KW-0100">Branched-chain amino acid biosynthesis</keyword>
<dbReference type="PIRSF" id="PIRSF006468">
    <property type="entry name" value="BCAT1"/>
    <property type="match status" value="1"/>
</dbReference>
<dbReference type="Proteomes" id="UP000321720">
    <property type="component" value="Unassembled WGS sequence"/>
</dbReference>
<evidence type="ECO:0000256" key="8">
    <source>
        <dbReference type="ARBA" id="ARBA00022679"/>
    </source>
</evidence>
<dbReference type="InterPro" id="IPR043132">
    <property type="entry name" value="BCAT-like_C"/>
</dbReference>
<dbReference type="GO" id="GO:0052654">
    <property type="term" value="F:L-leucine-2-oxoglutarate transaminase activity"/>
    <property type="evidence" value="ECO:0007669"/>
    <property type="project" value="RHEA"/>
</dbReference>
<evidence type="ECO:0000256" key="1">
    <source>
        <dbReference type="ARBA" id="ARBA00001933"/>
    </source>
</evidence>
<comment type="caution">
    <text evidence="19">The sequence shown here is derived from an EMBL/GenBank/DDBJ whole genome shotgun (WGS) entry which is preliminary data.</text>
</comment>
<dbReference type="GO" id="GO:0009097">
    <property type="term" value="P:isoleucine biosynthetic process"/>
    <property type="evidence" value="ECO:0007669"/>
    <property type="project" value="UniProtKB-UniPathway"/>
</dbReference>
<evidence type="ECO:0000313" key="19">
    <source>
        <dbReference type="EMBL" id="GEL95987.1"/>
    </source>
</evidence>
<gene>
    <name evidence="19" type="primary">ilvE</name>
    <name evidence="19" type="ORF">CCO02nite_26450</name>
</gene>
<comment type="cofactor">
    <cofactor evidence="1 16">
        <name>pyridoxal 5'-phosphate</name>
        <dbReference type="ChEBI" id="CHEBI:597326"/>
    </cofactor>
</comment>
<reference evidence="19 20" key="1">
    <citation type="submission" date="2019-07" db="EMBL/GenBank/DDBJ databases">
        <title>Whole genome shotgun sequence of Cellulomonas composti NBRC 100758.</title>
        <authorList>
            <person name="Hosoyama A."/>
            <person name="Uohara A."/>
            <person name="Ohji S."/>
            <person name="Ichikawa N."/>
        </authorList>
    </citation>
    <scope>NUCLEOTIDE SEQUENCE [LARGE SCALE GENOMIC DNA]</scope>
    <source>
        <strain evidence="19 20">NBRC 100758</strain>
    </source>
</reference>
<dbReference type="InterPro" id="IPR005786">
    <property type="entry name" value="B_amino_transII"/>
</dbReference>
<accession>A0A511JDA5</accession>
<dbReference type="CDD" id="cd01557">
    <property type="entry name" value="BCAT_beta_family"/>
    <property type="match status" value="1"/>
</dbReference>
<evidence type="ECO:0000256" key="2">
    <source>
        <dbReference type="ARBA" id="ARBA00004824"/>
    </source>
</evidence>
<evidence type="ECO:0000256" key="7">
    <source>
        <dbReference type="ARBA" id="ARBA00022605"/>
    </source>
</evidence>
<evidence type="ECO:0000256" key="6">
    <source>
        <dbReference type="ARBA" id="ARBA00022576"/>
    </source>
</evidence>
<dbReference type="UniPathway" id="UPA00048">
    <property type="reaction ID" value="UER00073"/>
</dbReference>
<dbReference type="AlphaFoldDB" id="A0A511JDA5"/>
<evidence type="ECO:0000256" key="9">
    <source>
        <dbReference type="ARBA" id="ARBA00022898"/>
    </source>
</evidence>
<dbReference type="RefSeq" id="WP_246117542.1">
    <property type="nucleotide sequence ID" value="NZ_BJWG01000013.1"/>
</dbReference>
<feature type="region of interest" description="Disordered" evidence="18">
    <location>
        <begin position="1"/>
        <end position="33"/>
    </location>
</feature>
<dbReference type="InterPro" id="IPR001544">
    <property type="entry name" value="Aminotrans_IV"/>
</dbReference>
<dbReference type="GO" id="GO:0009098">
    <property type="term" value="P:L-leucine biosynthetic process"/>
    <property type="evidence" value="ECO:0007669"/>
    <property type="project" value="UniProtKB-UniPathway"/>
</dbReference>